<gene>
    <name evidence="1" type="ORF">PL14_14100</name>
</gene>
<accession>A0ABD4QXF1</accession>
<organism evidence="1 2">
    <name type="scientific">Vibrio anguillarum</name>
    <name type="common">Listonella anguillarum</name>
    <dbReference type="NCBI Taxonomy" id="55601"/>
    <lineage>
        <taxon>Bacteria</taxon>
        <taxon>Pseudomonadati</taxon>
        <taxon>Pseudomonadota</taxon>
        <taxon>Gammaproteobacteria</taxon>
        <taxon>Vibrionales</taxon>
        <taxon>Vibrionaceae</taxon>
        <taxon>Vibrio</taxon>
    </lineage>
</organism>
<evidence type="ECO:0000313" key="2">
    <source>
        <dbReference type="Proteomes" id="UP000078309"/>
    </source>
</evidence>
<evidence type="ECO:0000313" key="1">
    <source>
        <dbReference type="EMBL" id="MBT2919809.1"/>
    </source>
</evidence>
<proteinExistence type="predicted"/>
<comment type="caution">
    <text evidence="1">The sequence shown here is derived from an EMBL/GenBank/DDBJ whole genome shotgun (WGS) entry which is preliminary data.</text>
</comment>
<sequence>MDKVNSLINTSVSDAKSSLECMLASNPQDAKELAQKVLDRLGKPSMGCGNMTRISMLRTIVRKADKQLLATSK</sequence>
<reference evidence="1 2" key="1">
    <citation type="journal article" date="2017" name="J. Fish Dis.">
        <title>Comparative assessment of Vibrio virulence in marine fish larvae.</title>
        <authorList>
            <person name="Ronneseth A."/>
            <person name="Castillo D."/>
            <person name="D'Alvise P."/>
            <person name="Tonnesen O."/>
            <person name="Haugland G."/>
            <person name="Grotkjaer T."/>
            <person name="Engell-Sorensen K."/>
            <person name="Norremark L."/>
            <person name="Bergh O."/>
            <person name="Wergeland H.I."/>
            <person name="Gram L."/>
        </authorList>
    </citation>
    <scope>NUCLEOTIDE SEQUENCE [LARGE SCALE GENOMIC DNA]</scope>
    <source>
        <strain evidence="1 2">90-11-286</strain>
    </source>
</reference>
<name>A0ABD4QXF1_VIBAN</name>
<dbReference type="Proteomes" id="UP000078309">
    <property type="component" value="Unassembled WGS sequence"/>
</dbReference>
<dbReference type="RefSeq" id="WP_064626326.1">
    <property type="nucleotide sequence ID" value="NZ_JAHGUI010000060.1"/>
</dbReference>
<dbReference type="AlphaFoldDB" id="A0ABD4QXF1"/>
<protein>
    <submittedName>
        <fullName evidence="1">Uncharacterized protein</fullName>
    </submittedName>
</protein>
<dbReference type="EMBL" id="JAHGUI010000060">
    <property type="protein sequence ID" value="MBT2919809.1"/>
    <property type="molecule type" value="Genomic_DNA"/>
</dbReference>